<keyword evidence="2" id="KW-1185">Reference proteome</keyword>
<dbReference type="EMBL" id="RRZA01000049">
    <property type="protein sequence ID" value="MBE0458679.1"/>
    <property type="molecule type" value="Genomic_DNA"/>
</dbReference>
<evidence type="ECO:0000313" key="1">
    <source>
        <dbReference type="EMBL" id="MBE0458679.1"/>
    </source>
</evidence>
<dbReference type="RefSeq" id="WP_192542302.1">
    <property type="nucleotide sequence ID" value="NZ_JBQELX010000012.1"/>
</dbReference>
<sequence>MIYSLLLIAFLNSDFELAGKTSSGLILCERLNTEVSSEKLQEYNNTDRKLNSYIELELEKDSVLSHSFFNAQVDYIDSFANIDKNKSLDQQLLSIEQCQVHLDNANKLIDIFKK</sequence>
<accession>A0ABR9FPD9</accession>
<reference evidence="1 2" key="1">
    <citation type="submission" date="2020-07" db="EMBL/GenBank/DDBJ databases">
        <title>Halophilic bacteria isolated from french cheeses.</title>
        <authorList>
            <person name="Kothe C.I."/>
            <person name="Farah-Kraiem B."/>
            <person name="Renault P."/>
            <person name="Dridi B."/>
        </authorList>
    </citation>
    <scope>NUCLEOTIDE SEQUENCE [LARGE SCALE GENOMIC DNA]</scope>
    <source>
        <strain evidence="1 2">FME14</strain>
    </source>
</reference>
<organism evidence="1 2">
    <name type="scientific">Pseudoalteromonas prydzensis</name>
    <dbReference type="NCBI Taxonomy" id="182141"/>
    <lineage>
        <taxon>Bacteria</taxon>
        <taxon>Pseudomonadati</taxon>
        <taxon>Pseudomonadota</taxon>
        <taxon>Gammaproteobacteria</taxon>
        <taxon>Alteromonadales</taxon>
        <taxon>Pseudoalteromonadaceae</taxon>
        <taxon>Pseudoalteromonas</taxon>
    </lineage>
</organism>
<proteinExistence type="predicted"/>
<name>A0ABR9FPD9_9GAMM</name>
<dbReference type="Proteomes" id="UP000707245">
    <property type="component" value="Unassembled WGS sequence"/>
</dbReference>
<comment type="caution">
    <text evidence="1">The sequence shown here is derived from an EMBL/GenBank/DDBJ whole genome shotgun (WGS) entry which is preliminary data.</text>
</comment>
<evidence type="ECO:0000313" key="2">
    <source>
        <dbReference type="Proteomes" id="UP000707245"/>
    </source>
</evidence>
<protein>
    <submittedName>
        <fullName evidence="1">Uncharacterized protein</fullName>
    </submittedName>
</protein>
<gene>
    <name evidence="1" type="ORF">EI167_14740</name>
</gene>